<feature type="domain" description="Alpha-D-phosphohexomutase alpha/beta/alpha" evidence="11">
    <location>
        <begin position="160"/>
        <end position="255"/>
    </location>
</feature>
<feature type="binding site" description="via phosphate group" evidence="6">
    <location>
        <position position="102"/>
    </location>
    <ligand>
        <name>Mg(2+)</name>
        <dbReference type="ChEBI" id="CHEBI:18420"/>
    </ligand>
</feature>
<comment type="similarity">
    <text evidence="1 6 7">Belongs to the phosphohexose mutase family.</text>
</comment>
<feature type="binding site" evidence="6">
    <location>
        <position position="242"/>
    </location>
    <ligand>
        <name>Mg(2+)</name>
        <dbReference type="ChEBI" id="CHEBI:18420"/>
    </ligand>
</feature>
<gene>
    <name evidence="6 13" type="primary">glmM</name>
    <name evidence="13" type="ORF">AP20H10_12990</name>
</gene>
<name>A0ABP9ZJF7_9LACO</name>
<organism evidence="13 14">
    <name type="scientific">Apilactobacillus apinorum</name>
    <dbReference type="NCBI Taxonomy" id="1218495"/>
    <lineage>
        <taxon>Bacteria</taxon>
        <taxon>Bacillati</taxon>
        <taxon>Bacillota</taxon>
        <taxon>Bacilli</taxon>
        <taxon>Lactobacillales</taxon>
        <taxon>Lactobacillaceae</taxon>
        <taxon>Apilactobacillus</taxon>
    </lineage>
</organism>
<feature type="binding site" evidence="6">
    <location>
        <position position="244"/>
    </location>
    <ligand>
        <name>Mg(2+)</name>
        <dbReference type="ChEBI" id="CHEBI:18420"/>
    </ligand>
</feature>
<keyword evidence="2 6" id="KW-0597">Phosphoprotein</keyword>
<accession>A0ABP9ZJF7</accession>
<dbReference type="InterPro" id="IPR005841">
    <property type="entry name" value="Alpha-D-phosphohexomutase_SF"/>
</dbReference>
<feature type="domain" description="Alpha-D-phosphohexomutase C-terminal" evidence="9">
    <location>
        <begin position="375"/>
        <end position="441"/>
    </location>
</feature>
<dbReference type="RefSeq" id="WP_353318556.1">
    <property type="nucleotide sequence ID" value="NZ_BAABVV010000040.1"/>
</dbReference>
<reference evidence="13 14" key="1">
    <citation type="submission" date="2024-03" db="EMBL/GenBank/DDBJ databases">
        <title>Inconsistent identification of Apilactobacillus kunkeei-related strains obtained by well-developed overall genome related indices.</title>
        <authorList>
            <person name="Maeno S."/>
            <person name="Endo A."/>
        </authorList>
    </citation>
    <scope>NUCLEOTIDE SEQUENCE [LARGE SCALE GENOMIC DNA]</scope>
    <source>
        <strain evidence="13 14">20H-10</strain>
    </source>
</reference>
<comment type="catalytic activity">
    <reaction evidence="6 8">
        <text>alpha-D-glucosamine 1-phosphate = D-glucosamine 6-phosphate</text>
        <dbReference type="Rhea" id="RHEA:23424"/>
        <dbReference type="ChEBI" id="CHEBI:58516"/>
        <dbReference type="ChEBI" id="CHEBI:58725"/>
        <dbReference type="EC" id="5.4.2.10"/>
    </reaction>
</comment>
<proteinExistence type="inferred from homology"/>
<evidence type="ECO:0000256" key="1">
    <source>
        <dbReference type="ARBA" id="ARBA00010231"/>
    </source>
</evidence>
<evidence type="ECO:0000259" key="10">
    <source>
        <dbReference type="Pfam" id="PF02878"/>
    </source>
</evidence>
<feature type="modified residue" description="Phosphoserine" evidence="6">
    <location>
        <position position="102"/>
    </location>
</feature>
<dbReference type="PRINTS" id="PR00509">
    <property type="entry name" value="PGMPMM"/>
</dbReference>
<evidence type="ECO:0000256" key="6">
    <source>
        <dbReference type="HAMAP-Rule" id="MF_01554"/>
    </source>
</evidence>
<evidence type="ECO:0000313" key="14">
    <source>
        <dbReference type="Proteomes" id="UP001438112"/>
    </source>
</evidence>
<feature type="domain" description="Alpha-D-phosphohexomutase alpha/beta/alpha" evidence="12">
    <location>
        <begin position="259"/>
        <end position="371"/>
    </location>
</feature>
<dbReference type="EC" id="5.4.2.10" evidence="6 8"/>
<feature type="binding site" evidence="6">
    <location>
        <position position="246"/>
    </location>
    <ligand>
        <name>Mg(2+)</name>
        <dbReference type="ChEBI" id="CHEBI:18420"/>
    </ligand>
</feature>
<dbReference type="InterPro" id="IPR006352">
    <property type="entry name" value="GlmM_bact"/>
</dbReference>
<dbReference type="Pfam" id="PF02879">
    <property type="entry name" value="PGM_PMM_II"/>
    <property type="match status" value="1"/>
</dbReference>
<comment type="caution">
    <text evidence="13">The sequence shown here is derived from an EMBL/GenBank/DDBJ whole genome shotgun (WGS) entry which is preliminary data.</text>
</comment>
<keyword evidence="4 6" id="KW-0460">Magnesium</keyword>
<feature type="active site" description="Phosphoserine intermediate" evidence="6">
    <location>
        <position position="102"/>
    </location>
</feature>
<feature type="domain" description="Alpha-D-phosphohexomutase alpha/beta/alpha" evidence="10">
    <location>
        <begin position="2"/>
        <end position="137"/>
    </location>
</feature>
<protein>
    <recommendedName>
        <fullName evidence="6 8">Phosphoglucosamine mutase</fullName>
        <ecNumber evidence="6 8">5.4.2.10</ecNumber>
    </recommendedName>
</protein>
<dbReference type="SUPFAM" id="SSF53738">
    <property type="entry name" value="Phosphoglucomutase, first 3 domains"/>
    <property type="match status" value="3"/>
</dbReference>
<comment type="function">
    <text evidence="6 8">Catalyzes the conversion of glucosamine-6-phosphate to glucosamine-1-phosphate.</text>
</comment>
<keyword evidence="5 6" id="KW-0413">Isomerase</keyword>
<evidence type="ECO:0000256" key="4">
    <source>
        <dbReference type="ARBA" id="ARBA00022842"/>
    </source>
</evidence>
<dbReference type="EMBL" id="BAABVV010000040">
    <property type="protein sequence ID" value="GAA6114936.1"/>
    <property type="molecule type" value="Genomic_DNA"/>
</dbReference>
<evidence type="ECO:0000256" key="8">
    <source>
        <dbReference type="RuleBase" id="RU004327"/>
    </source>
</evidence>
<dbReference type="CDD" id="cd05802">
    <property type="entry name" value="GlmM"/>
    <property type="match status" value="1"/>
</dbReference>
<evidence type="ECO:0000256" key="7">
    <source>
        <dbReference type="RuleBase" id="RU004326"/>
    </source>
</evidence>
<sequence length="449" mass="48599">MKYFGTDGVRGIANKDLSPELAFKCGRAGGYILTKHSQSEGQPQVLVARDTRISGQMLENALIAGLLSVGIEVLQLGVVTTPGVAYLVRTQGASAGVMITASHNPAEYNGIKFFGSDGYKLSDELEEEIEEILEQSEDDLPRPSSDGLGTVDDYSEGSQKYIRFLEQTVPDDLSGMKICVDSANGATSNLVSRLYADLGIDFETMATMPNGVNINDQVGSTHPEQLQKMVVENEAEIGLAFDGDGDRCLAVDENGELVDGDKIMYICGKYMSDHGRLKQDTVVTTVMSNLGMYKAMEANGMHNVQTKVGDRYVVEEMNKSGYNLGGEQSGHIVFLDFNTTGDGLLTSLQLLHVMKDTGKKLSELAAEVTKYPQQLINVKVSDKDAAQEDADVLNVIAEVEKEVNGDGRVLVRPSGTEPLLRVMAEAPTQELVDGYTKRIADVVADKYGI</sequence>
<evidence type="ECO:0000259" key="9">
    <source>
        <dbReference type="Pfam" id="PF00408"/>
    </source>
</evidence>
<dbReference type="InterPro" id="IPR050060">
    <property type="entry name" value="Phosphoglucosamine_mutase"/>
</dbReference>
<dbReference type="InterPro" id="IPR005845">
    <property type="entry name" value="A-D-PHexomutase_a/b/a-II"/>
</dbReference>
<dbReference type="NCBIfam" id="TIGR01455">
    <property type="entry name" value="glmM"/>
    <property type="match status" value="1"/>
</dbReference>
<comment type="cofactor">
    <cofactor evidence="6">
        <name>Mg(2+)</name>
        <dbReference type="ChEBI" id="CHEBI:18420"/>
    </cofactor>
    <text evidence="6">Binds 1 Mg(2+) ion per subunit.</text>
</comment>
<dbReference type="InterPro" id="IPR005846">
    <property type="entry name" value="A-D-PHexomutase_a/b/a-III"/>
</dbReference>
<keyword evidence="3 6" id="KW-0479">Metal-binding</keyword>
<comment type="PTM">
    <text evidence="6">Activated by phosphorylation.</text>
</comment>
<dbReference type="InterPro" id="IPR036900">
    <property type="entry name" value="A-D-PHexomutase_C_sf"/>
</dbReference>
<dbReference type="NCBIfam" id="NF008139">
    <property type="entry name" value="PRK10887.1"/>
    <property type="match status" value="1"/>
</dbReference>
<dbReference type="Pfam" id="PF02878">
    <property type="entry name" value="PGM_PMM_I"/>
    <property type="match status" value="1"/>
</dbReference>
<evidence type="ECO:0000259" key="11">
    <source>
        <dbReference type="Pfam" id="PF02879"/>
    </source>
</evidence>
<dbReference type="InterPro" id="IPR016055">
    <property type="entry name" value="A-D-PHexomutase_a/b/a-I/II/III"/>
</dbReference>
<dbReference type="Gene3D" id="3.30.310.50">
    <property type="entry name" value="Alpha-D-phosphohexomutase, C-terminal domain"/>
    <property type="match status" value="1"/>
</dbReference>
<evidence type="ECO:0000313" key="13">
    <source>
        <dbReference type="EMBL" id="GAA6114936.1"/>
    </source>
</evidence>
<keyword evidence="14" id="KW-1185">Reference proteome</keyword>
<dbReference type="InterPro" id="IPR016066">
    <property type="entry name" value="A-D-PHexomutase_CS"/>
</dbReference>
<dbReference type="PROSITE" id="PS00710">
    <property type="entry name" value="PGM_PMM"/>
    <property type="match status" value="1"/>
</dbReference>
<dbReference type="PANTHER" id="PTHR42946:SF1">
    <property type="entry name" value="PHOSPHOGLUCOMUTASE (ALPHA-D-GLUCOSE-1,6-BISPHOSPHATE-DEPENDENT)"/>
    <property type="match status" value="1"/>
</dbReference>
<evidence type="ECO:0000259" key="12">
    <source>
        <dbReference type="Pfam" id="PF02880"/>
    </source>
</evidence>
<evidence type="ECO:0000256" key="5">
    <source>
        <dbReference type="ARBA" id="ARBA00023235"/>
    </source>
</evidence>
<dbReference type="HAMAP" id="MF_01554_B">
    <property type="entry name" value="GlmM_B"/>
    <property type="match status" value="1"/>
</dbReference>
<evidence type="ECO:0000256" key="3">
    <source>
        <dbReference type="ARBA" id="ARBA00022723"/>
    </source>
</evidence>
<dbReference type="InterPro" id="IPR005843">
    <property type="entry name" value="A-D-PHexomutase_C"/>
</dbReference>
<evidence type="ECO:0000256" key="2">
    <source>
        <dbReference type="ARBA" id="ARBA00022553"/>
    </source>
</evidence>
<dbReference type="InterPro" id="IPR005844">
    <property type="entry name" value="A-D-PHexomutase_a/b/a-I"/>
</dbReference>
<dbReference type="Pfam" id="PF02880">
    <property type="entry name" value="PGM_PMM_III"/>
    <property type="match status" value="1"/>
</dbReference>
<dbReference type="Proteomes" id="UP001438112">
    <property type="component" value="Unassembled WGS sequence"/>
</dbReference>
<dbReference type="SUPFAM" id="SSF55957">
    <property type="entry name" value="Phosphoglucomutase, C-terminal domain"/>
    <property type="match status" value="1"/>
</dbReference>
<dbReference type="PANTHER" id="PTHR42946">
    <property type="entry name" value="PHOSPHOHEXOSE MUTASE"/>
    <property type="match status" value="1"/>
</dbReference>
<dbReference type="Gene3D" id="3.40.120.10">
    <property type="entry name" value="Alpha-D-Glucose-1,6-Bisphosphate, subunit A, domain 3"/>
    <property type="match status" value="3"/>
</dbReference>
<dbReference type="Pfam" id="PF00408">
    <property type="entry name" value="PGM_PMM_IV"/>
    <property type="match status" value="1"/>
</dbReference>